<gene>
    <name evidence="4" type="ORF">D3Z33_09485</name>
</gene>
<dbReference type="Gene3D" id="3.20.20.70">
    <property type="entry name" value="Aldolase class I"/>
    <property type="match status" value="1"/>
</dbReference>
<dbReference type="PANTHER" id="PTHR43656">
    <property type="entry name" value="BINDING OXIDOREDUCTASE, PUTATIVE (AFU_ORTHOLOGUE AFUA_2G08260)-RELATED"/>
    <property type="match status" value="1"/>
</dbReference>
<protein>
    <submittedName>
        <fullName evidence="4">Flavin oxidoreductase/NADH oxidase</fullName>
    </submittedName>
</protein>
<dbReference type="InterPro" id="IPR013785">
    <property type="entry name" value="Aldolase_TIM"/>
</dbReference>
<proteinExistence type="predicted"/>
<evidence type="ECO:0000256" key="1">
    <source>
        <dbReference type="ARBA" id="ARBA00022630"/>
    </source>
</evidence>
<keyword evidence="1" id="KW-0285">Flavoprotein</keyword>
<dbReference type="EMBL" id="QXXA01000010">
    <property type="protein sequence ID" value="NBI07084.1"/>
    <property type="molecule type" value="Genomic_DNA"/>
</dbReference>
<dbReference type="Proteomes" id="UP000467132">
    <property type="component" value="Unassembled WGS sequence"/>
</dbReference>
<evidence type="ECO:0000313" key="4">
    <source>
        <dbReference type="EMBL" id="NBI07084.1"/>
    </source>
</evidence>
<organism evidence="4 5">
    <name type="scientific">Senegalia massiliensis</name>
    <dbReference type="NCBI Taxonomy" id="1720316"/>
    <lineage>
        <taxon>Bacteria</taxon>
        <taxon>Bacillati</taxon>
        <taxon>Bacillota</taxon>
        <taxon>Clostridia</taxon>
        <taxon>Eubacteriales</taxon>
        <taxon>Clostridiaceae</taxon>
        <taxon>Senegalia</taxon>
    </lineage>
</organism>
<sequence>MILSKDTFRSNGNFNYKNIQKLKQEINKLDLGIKLSDDLDVFKKTITIDGHIIPNSLATHPMEGGDSDEKGSPTELTYRKYKKIARGGSGLIWLEAVSICKEGRSNDKQLWITEDNWRDFKKLNDLIKKSAKEEFGEGFEPKTIIQLNHSGRYCKVNGKRNPIIATHKRVLDEAIGISEDYPLVTDEYLDNLIAKYIEAARLSKKAGFDGVDIKACHGYLLSEILSAYDRKGKYGGSFENRTKLIRDIVHKIKTDKECKGLLLSSRLNIYDAVPYPDGWGVSKTEDIEIDLEEPKKLIRLLANDGVKLISITMGNPYFIPHINKPYDMGNYIPDEKVIFSCNRLIKEVGEIQKSIPEVSIVGVGYSWFRQFAHYVGAGSLKEGLCSIVGFGRESIAYSDFARDILQNGEMKLNKVCIACSKCSEMKAKIGTCGCVVRDSKIYLPMYKEMKSSEVSTNE</sequence>
<dbReference type="GO" id="GO:0016491">
    <property type="term" value="F:oxidoreductase activity"/>
    <property type="evidence" value="ECO:0007669"/>
    <property type="project" value="UniProtKB-KW"/>
</dbReference>
<dbReference type="SUPFAM" id="SSF51395">
    <property type="entry name" value="FMN-linked oxidoreductases"/>
    <property type="match status" value="1"/>
</dbReference>
<dbReference type="Pfam" id="PF00724">
    <property type="entry name" value="Oxidored_FMN"/>
    <property type="match status" value="1"/>
</dbReference>
<dbReference type="PANTHER" id="PTHR43656:SF2">
    <property type="entry name" value="BINDING OXIDOREDUCTASE, PUTATIVE (AFU_ORTHOLOGUE AFUA_2G08260)-RELATED"/>
    <property type="match status" value="1"/>
</dbReference>
<comment type="caution">
    <text evidence="4">The sequence shown here is derived from an EMBL/GenBank/DDBJ whole genome shotgun (WGS) entry which is preliminary data.</text>
</comment>
<dbReference type="AlphaFoldDB" id="A0A845QYN2"/>
<dbReference type="InterPro" id="IPR001155">
    <property type="entry name" value="OxRdtase_FMN_N"/>
</dbReference>
<accession>A0A845QYN2</accession>
<dbReference type="InterPro" id="IPR051799">
    <property type="entry name" value="NADH_flavin_oxidoreductase"/>
</dbReference>
<keyword evidence="5" id="KW-1185">Reference proteome</keyword>
<reference evidence="4 5" key="1">
    <citation type="submission" date="2018-08" db="EMBL/GenBank/DDBJ databases">
        <title>Murine metabolic-syndrome-specific gut microbial biobank.</title>
        <authorList>
            <person name="Liu C."/>
        </authorList>
    </citation>
    <scope>NUCLEOTIDE SEQUENCE [LARGE SCALE GENOMIC DNA]</scope>
    <source>
        <strain evidence="4 5">583</strain>
    </source>
</reference>
<evidence type="ECO:0000259" key="3">
    <source>
        <dbReference type="Pfam" id="PF00724"/>
    </source>
</evidence>
<evidence type="ECO:0000256" key="2">
    <source>
        <dbReference type="ARBA" id="ARBA00023002"/>
    </source>
</evidence>
<keyword evidence="2" id="KW-0560">Oxidoreductase</keyword>
<evidence type="ECO:0000313" key="5">
    <source>
        <dbReference type="Proteomes" id="UP000467132"/>
    </source>
</evidence>
<feature type="domain" description="NADH:flavin oxidoreductase/NADH oxidase N-terminal" evidence="3">
    <location>
        <begin position="46"/>
        <end position="273"/>
    </location>
</feature>
<name>A0A845QYN2_9CLOT</name>
<dbReference type="GO" id="GO:0010181">
    <property type="term" value="F:FMN binding"/>
    <property type="evidence" value="ECO:0007669"/>
    <property type="project" value="InterPro"/>
</dbReference>